<dbReference type="Proteomes" id="UP000308038">
    <property type="component" value="Unassembled WGS sequence"/>
</dbReference>
<proteinExistence type="predicted"/>
<dbReference type="EMBL" id="SSTI01000011">
    <property type="protein sequence ID" value="THG38467.1"/>
    <property type="molecule type" value="Genomic_DNA"/>
</dbReference>
<keyword evidence="4" id="KW-1185">Reference proteome</keyword>
<dbReference type="RefSeq" id="WP_136452107.1">
    <property type="nucleotide sequence ID" value="NZ_SSTI01000011.1"/>
</dbReference>
<reference evidence="3 4" key="1">
    <citation type="submission" date="2019-04" db="EMBL/GenBank/DDBJ databases">
        <title>Microbes associate with the intestines of laboratory mice.</title>
        <authorList>
            <person name="Navarre W."/>
            <person name="Wong E."/>
            <person name="Huang K.C."/>
            <person name="Tropini C."/>
            <person name="Ng K."/>
            <person name="Yu B."/>
        </authorList>
    </citation>
    <scope>NUCLEOTIDE SEQUENCE [LARGE SCALE GENOMIC DNA]</scope>
    <source>
        <strain evidence="3 4">NM83_B4-11</strain>
    </source>
</reference>
<comment type="caution">
    <text evidence="3">The sequence shown here is derived from an EMBL/GenBank/DDBJ whole genome shotgun (WGS) entry which is preliminary data.</text>
</comment>
<feature type="domain" description="Fe/B12 periplasmic-binding" evidence="2">
    <location>
        <begin position="29"/>
        <end position="234"/>
    </location>
</feature>
<protein>
    <submittedName>
        <fullName evidence="3">ABC transporter substrate-binding protein</fullName>
    </submittedName>
</protein>
<sequence length="273" mass="27774">MRLILLLALLLAGCSGAAPARVGERGGGIVSLNPCADQLLLALVPPQRIAAISHYSQDPRATSLPLDVARQFRATAGTAEEVIALAPDLVIASSFTPPATRAAFERAGLRTLYLDSPTTIAASRAQIAEVAAAVGAAGRGGALDARIADALAATRGNGPGPSALLFIGGDLANGDGTLLHEMMRHVGMRDAAADYGLAMTGRLPVETIIADPPAAILSPDAGGRTATMRRRLLAASGAATREASFPRTLVNCGGPTIPPALERLAAIRRSLGA</sequence>
<dbReference type="Gene3D" id="3.40.50.1980">
    <property type="entry name" value="Nitrogenase molybdenum iron protein domain"/>
    <property type="match status" value="2"/>
</dbReference>
<name>A0ABY2QEX9_9SPHN</name>
<evidence type="ECO:0000259" key="2">
    <source>
        <dbReference type="Pfam" id="PF01497"/>
    </source>
</evidence>
<evidence type="ECO:0000313" key="4">
    <source>
        <dbReference type="Proteomes" id="UP000308038"/>
    </source>
</evidence>
<feature type="signal peptide" evidence="1">
    <location>
        <begin position="1"/>
        <end position="20"/>
    </location>
</feature>
<evidence type="ECO:0000313" key="3">
    <source>
        <dbReference type="EMBL" id="THG38467.1"/>
    </source>
</evidence>
<dbReference type="Pfam" id="PF01497">
    <property type="entry name" value="Peripla_BP_2"/>
    <property type="match status" value="1"/>
</dbReference>
<evidence type="ECO:0000256" key="1">
    <source>
        <dbReference type="SAM" id="SignalP"/>
    </source>
</evidence>
<accession>A0ABY2QEX9</accession>
<gene>
    <name evidence="3" type="ORF">E5988_14245</name>
</gene>
<dbReference type="PANTHER" id="PTHR30535:SF34">
    <property type="entry name" value="MOLYBDATE-BINDING PROTEIN MOLA"/>
    <property type="match status" value="1"/>
</dbReference>
<feature type="chain" id="PRO_5047153770" evidence="1">
    <location>
        <begin position="21"/>
        <end position="273"/>
    </location>
</feature>
<organism evidence="3 4">
    <name type="scientific">Sphingomonas olei</name>
    <dbReference type="NCBI Taxonomy" id="1886787"/>
    <lineage>
        <taxon>Bacteria</taxon>
        <taxon>Pseudomonadati</taxon>
        <taxon>Pseudomonadota</taxon>
        <taxon>Alphaproteobacteria</taxon>
        <taxon>Sphingomonadales</taxon>
        <taxon>Sphingomonadaceae</taxon>
        <taxon>Sphingomonas</taxon>
    </lineage>
</organism>
<dbReference type="SUPFAM" id="SSF53807">
    <property type="entry name" value="Helical backbone' metal receptor"/>
    <property type="match status" value="1"/>
</dbReference>
<dbReference type="InterPro" id="IPR050902">
    <property type="entry name" value="ABC_Transporter_SBP"/>
</dbReference>
<keyword evidence="1" id="KW-0732">Signal</keyword>
<dbReference type="InterPro" id="IPR002491">
    <property type="entry name" value="ABC_transptr_periplasmic_BD"/>
</dbReference>
<dbReference type="PANTHER" id="PTHR30535">
    <property type="entry name" value="VITAMIN B12-BINDING PROTEIN"/>
    <property type="match status" value="1"/>
</dbReference>